<reference evidence="1 2" key="1">
    <citation type="submission" date="2020-01" db="EMBL/GenBank/DDBJ databases">
        <authorList>
            <person name="Rodrigo-Torres L."/>
            <person name="Arahal R. D."/>
            <person name="Lucena T."/>
        </authorList>
    </citation>
    <scope>NUCLEOTIDE SEQUENCE [LARGE SCALE GENOMIC DNA]</scope>
    <source>
        <strain evidence="1 2">CECT 9393</strain>
    </source>
</reference>
<gene>
    <name evidence="1" type="ORF">CHRY9393_03382</name>
</gene>
<accession>A0A6N4XZ32</accession>
<dbReference type="RefSeq" id="WP_162074307.1">
    <property type="nucleotide sequence ID" value="NZ_CACVBY010000134.1"/>
</dbReference>
<organism evidence="1 2">
    <name type="scientific">Chryseobacterium fistulae</name>
    <dbReference type="NCBI Taxonomy" id="2675058"/>
    <lineage>
        <taxon>Bacteria</taxon>
        <taxon>Pseudomonadati</taxon>
        <taxon>Bacteroidota</taxon>
        <taxon>Flavobacteriia</taxon>
        <taxon>Flavobacteriales</taxon>
        <taxon>Weeksellaceae</taxon>
        <taxon>Chryseobacterium group</taxon>
        <taxon>Chryseobacterium</taxon>
    </lineage>
</organism>
<keyword evidence="2" id="KW-1185">Reference proteome</keyword>
<dbReference type="Proteomes" id="UP000445309">
    <property type="component" value="Unassembled WGS sequence"/>
</dbReference>
<sequence length="189" mass="22284">MTIKTILSQETPDATECYKHWIFWMTYEQSAYRIWQLKKYKSSYKYIKYFRQGVISVGFTDIGLEDVMSSLPPCGKIIQEPGYVKIPVAEDRECGDFIRWKESFREKNTGQVIEKRLLAFPLEKKSPMEAYVFFQKTTIRADKALFYPSILYMTSTQLPAYKAGYDLLLDLYALTKQMDRDYKFTLGKK</sequence>
<evidence type="ECO:0000313" key="2">
    <source>
        <dbReference type="Proteomes" id="UP000445309"/>
    </source>
</evidence>
<dbReference type="AlphaFoldDB" id="A0A6N4XZ32"/>
<proteinExistence type="predicted"/>
<name>A0A6N4XZ32_9FLAO</name>
<protein>
    <submittedName>
        <fullName evidence="1">Uncharacterized protein</fullName>
    </submittedName>
</protein>
<evidence type="ECO:0000313" key="1">
    <source>
        <dbReference type="EMBL" id="CAA7392656.1"/>
    </source>
</evidence>
<dbReference type="EMBL" id="CACVBY010000134">
    <property type="protein sequence ID" value="CAA7392656.1"/>
    <property type="molecule type" value="Genomic_DNA"/>
</dbReference>